<evidence type="ECO:0000313" key="3">
    <source>
        <dbReference type="Proteomes" id="UP000250235"/>
    </source>
</evidence>
<dbReference type="NCBIfam" id="TIGR01615">
    <property type="entry name" value="A_thal_3542"/>
    <property type="match status" value="1"/>
</dbReference>
<evidence type="ECO:0000313" key="2">
    <source>
        <dbReference type="EMBL" id="KZV37154.1"/>
    </source>
</evidence>
<dbReference type="PANTHER" id="PTHR31579:SF2">
    <property type="entry name" value="DUF506 FAMILY PROTEIN"/>
    <property type="match status" value="1"/>
</dbReference>
<keyword evidence="3" id="KW-1185">Reference proteome</keyword>
<accession>A0A2Z7BRZ0</accession>
<dbReference type="PANTHER" id="PTHR31579">
    <property type="entry name" value="OS03G0796600 PROTEIN"/>
    <property type="match status" value="1"/>
</dbReference>
<dbReference type="Pfam" id="PF04720">
    <property type="entry name" value="PDDEXK_6"/>
    <property type="match status" value="1"/>
</dbReference>
<gene>
    <name evidence="2" type="ORF">F511_15074</name>
</gene>
<protein>
    <submittedName>
        <fullName evidence="2">Uncharacterized protein</fullName>
    </submittedName>
</protein>
<dbReference type="EMBL" id="KV003152">
    <property type="protein sequence ID" value="KZV37154.1"/>
    <property type="molecule type" value="Genomic_DNA"/>
</dbReference>
<dbReference type="OrthoDB" id="691424at2759"/>
<dbReference type="InterPro" id="IPR006502">
    <property type="entry name" value="PDDEXK-like"/>
</dbReference>
<feature type="compositionally biased region" description="Acidic residues" evidence="1">
    <location>
        <begin position="51"/>
        <end position="65"/>
    </location>
</feature>
<proteinExistence type="predicted"/>
<organism evidence="2 3">
    <name type="scientific">Dorcoceras hygrometricum</name>
    <dbReference type="NCBI Taxonomy" id="472368"/>
    <lineage>
        <taxon>Eukaryota</taxon>
        <taxon>Viridiplantae</taxon>
        <taxon>Streptophyta</taxon>
        <taxon>Embryophyta</taxon>
        <taxon>Tracheophyta</taxon>
        <taxon>Spermatophyta</taxon>
        <taxon>Magnoliopsida</taxon>
        <taxon>eudicotyledons</taxon>
        <taxon>Gunneridae</taxon>
        <taxon>Pentapetalae</taxon>
        <taxon>asterids</taxon>
        <taxon>lamiids</taxon>
        <taxon>Lamiales</taxon>
        <taxon>Gesneriaceae</taxon>
        <taxon>Didymocarpoideae</taxon>
        <taxon>Trichosporeae</taxon>
        <taxon>Loxocarpinae</taxon>
        <taxon>Dorcoceras</taxon>
    </lineage>
</organism>
<name>A0A2Z7BRZ0_9LAMI</name>
<dbReference type="AlphaFoldDB" id="A0A2Z7BRZ0"/>
<sequence length="308" mass="35172">MSRIRINHRILAYKVGEVEFSGDPGINLSDTVFEFLSEDNERLSSISSSYCEEEEEQQQEQENENDNINGNAKDDDKNSWETQLQLLQATISRTSCLESRIRKTVKEALNEAQHATNVCACRTPEQQGCRKCLMEHVCRRLQNSGFNSAICRSKWRSSPDIPSGEHTFLDVIDTSNPKKGEVRVIIELNFRAEFELARANPEYDKLVKALPEIFIGKIERLLALLKILCTAAKRCMKARKQHMGPWRKHRYMQAKWLKTCGRFAAAQPLCPEYGYTVVRTARPRVSLLTVGLKESFADIYRPAAVEAV</sequence>
<evidence type="ECO:0000256" key="1">
    <source>
        <dbReference type="SAM" id="MobiDB-lite"/>
    </source>
</evidence>
<feature type="region of interest" description="Disordered" evidence="1">
    <location>
        <begin position="47"/>
        <end position="77"/>
    </location>
</feature>
<dbReference type="Proteomes" id="UP000250235">
    <property type="component" value="Unassembled WGS sequence"/>
</dbReference>
<reference evidence="2 3" key="1">
    <citation type="journal article" date="2015" name="Proc. Natl. Acad. Sci. U.S.A.">
        <title>The resurrection genome of Boea hygrometrica: A blueprint for survival of dehydration.</title>
        <authorList>
            <person name="Xiao L."/>
            <person name="Yang G."/>
            <person name="Zhang L."/>
            <person name="Yang X."/>
            <person name="Zhao S."/>
            <person name="Ji Z."/>
            <person name="Zhou Q."/>
            <person name="Hu M."/>
            <person name="Wang Y."/>
            <person name="Chen M."/>
            <person name="Xu Y."/>
            <person name="Jin H."/>
            <person name="Xiao X."/>
            <person name="Hu G."/>
            <person name="Bao F."/>
            <person name="Hu Y."/>
            <person name="Wan P."/>
            <person name="Li L."/>
            <person name="Deng X."/>
            <person name="Kuang T."/>
            <person name="Xiang C."/>
            <person name="Zhu J.K."/>
            <person name="Oliver M.J."/>
            <person name="He Y."/>
        </authorList>
    </citation>
    <scope>NUCLEOTIDE SEQUENCE [LARGE SCALE GENOMIC DNA]</scope>
    <source>
        <strain evidence="3">cv. XS01</strain>
    </source>
</reference>